<name>A0AAD5UE58_9FUNG</name>
<dbReference type="SUPFAM" id="SSF81411">
    <property type="entry name" value="Mitochondrial cytochrome c oxidase subunit VIa"/>
    <property type="match status" value="1"/>
</dbReference>
<feature type="transmembrane region" description="Helical" evidence="6">
    <location>
        <begin position="44"/>
        <end position="64"/>
    </location>
</feature>
<dbReference type="GO" id="GO:0005743">
    <property type="term" value="C:mitochondrial inner membrane"/>
    <property type="evidence" value="ECO:0007669"/>
    <property type="project" value="UniProtKB-SubCell"/>
</dbReference>
<protein>
    <submittedName>
        <fullName evidence="7">Uncharacterized protein</fullName>
    </submittedName>
</protein>
<dbReference type="InterPro" id="IPR001349">
    <property type="entry name" value="Cyt_c_oxidase_su6a"/>
</dbReference>
<dbReference type="Proteomes" id="UP001210925">
    <property type="component" value="Unassembled WGS sequence"/>
</dbReference>
<proteinExistence type="predicted"/>
<dbReference type="EMBL" id="JADGKB010000127">
    <property type="protein sequence ID" value="KAJ3252866.1"/>
    <property type="molecule type" value="Genomic_DNA"/>
</dbReference>
<keyword evidence="2" id="KW-0999">Mitochondrion inner membrane</keyword>
<comment type="caution">
    <text evidence="7">The sequence shown here is derived from an EMBL/GenBank/DDBJ whole genome shotgun (WGS) entry which is preliminary data.</text>
</comment>
<gene>
    <name evidence="7" type="ORF">HK103_001111</name>
</gene>
<evidence type="ECO:0000256" key="1">
    <source>
        <dbReference type="ARBA" id="ARBA00004273"/>
    </source>
</evidence>
<evidence type="ECO:0000256" key="5">
    <source>
        <dbReference type="ARBA" id="ARBA00023136"/>
    </source>
</evidence>
<keyword evidence="8" id="KW-1185">Reference proteome</keyword>
<keyword evidence="6" id="KW-0812">Transmembrane</keyword>
<sequence length="117" mass="13762">MNRSSQLLRRAFSTPAKQWPSYEQTMLPKHYKERHHAVGTTRMWLYFNIFITAPVLVATIAFAIPPEMKHIEHLKHHPNEWTGYAYLRKRTRDTTPWGGNNSLFHNQYSNAVPPSDE</sequence>
<evidence type="ECO:0000313" key="7">
    <source>
        <dbReference type="EMBL" id="KAJ3252866.1"/>
    </source>
</evidence>
<dbReference type="Pfam" id="PF02046">
    <property type="entry name" value="COX6A"/>
    <property type="match status" value="1"/>
</dbReference>
<dbReference type="InterPro" id="IPR036418">
    <property type="entry name" value="Cyt_c_oxidase_su6a_sf"/>
</dbReference>
<evidence type="ECO:0000256" key="4">
    <source>
        <dbReference type="ARBA" id="ARBA00023128"/>
    </source>
</evidence>
<comment type="subcellular location">
    <subcellularLocation>
        <location evidence="1">Mitochondrion inner membrane</location>
    </subcellularLocation>
</comment>
<dbReference type="AlphaFoldDB" id="A0AAD5UE58"/>
<evidence type="ECO:0000313" key="8">
    <source>
        <dbReference type="Proteomes" id="UP001210925"/>
    </source>
</evidence>
<dbReference type="Gene3D" id="4.10.95.10">
    <property type="entry name" value="Cytochrome c oxidase, subunit VIa"/>
    <property type="match status" value="1"/>
</dbReference>
<keyword evidence="5 6" id="KW-0472">Membrane</keyword>
<organism evidence="7 8">
    <name type="scientific">Boothiomyces macroporosus</name>
    <dbReference type="NCBI Taxonomy" id="261099"/>
    <lineage>
        <taxon>Eukaryota</taxon>
        <taxon>Fungi</taxon>
        <taxon>Fungi incertae sedis</taxon>
        <taxon>Chytridiomycota</taxon>
        <taxon>Chytridiomycota incertae sedis</taxon>
        <taxon>Chytridiomycetes</taxon>
        <taxon>Rhizophydiales</taxon>
        <taxon>Terramycetaceae</taxon>
        <taxon>Boothiomyces</taxon>
    </lineage>
</organism>
<accession>A0AAD5UE58</accession>
<evidence type="ECO:0000256" key="6">
    <source>
        <dbReference type="SAM" id="Phobius"/>
    </source>
</evidence>
<reference evidence="7" key="1">
    <citation type="submission" date="2020-05" db="EMBL/GenBank/DDBJ databases">
        <title>Phylogenomic resolution of chytrid fungi.</title>
        <authorList>
            <person name="Stajich J.E."/>
            <person name="Amses K."/>
            <person name="Simmons R."/>
            <person name="Seto K."/>
            <person name="Myers J."/>
            <person name="Bonds A."/>
            <person name="Quandt C.A."/>
            <person name="Barry K."/>
            <person name="Liu P."/>
            <person name="Grigoriev I."/>
            <person name="Longcore J.E."/>
            <person name="James T.Y."/>
        </authorList>
    </citation>
    <scope>NUCLEOTIDE SEQUENCE</scope>
    <source>
        <strain evidence="7">PLAUS21</strain>
    </source>
</reference>
<evidence type="ECO:0000256" key="2">
    <source>
        <dbReference type="ARBA" id="ARBA00022792"/>
    </source>
</evidence>
<keyword evidence="3" id="KW-0809">Transit peptide</keyword>
<keyword evidence="4" id="KW-0496">Mitochondrion</keyword>
<keyword evidence="6" id="KW-1133">Transmembrane helix</keyword>
<evidence type="ECO:0000256" key="3">
    <source>
        <dbReference type="ARBA" id="ARBA00022946"/>
    </source>
</evidence>